<name>A0A235F924_9BACL</name>
<dbReference type="OrthoDB" id="9782576at2"/>
<keyword evidence="3" id="KW-1185">Reference proteome</keyword>
<organism evidence="2 3">
    <name type="scientific">Fictibacillus aquaticus</name>
    <dbReference type="NCBI Taxonomy" id="2021314"/>
    <lineage>
        <taxon>Bacteria</taxon>
        <taxon>Bacillati</taxon>
        <taxon>Bacillota</taxon>
        <taxon>Bacilli</taxon>
        <taxon>Bacillales</taxon>
        <taxon>Fictibacillaceae</taxon>
        <taxon>Fictibacillus</taxon>
    </lineage>
</organism>
<dbReference type="InterPro" id="IPR013560">
    <property type="entry name" value="DUF1722"/>
</dbReference>
<dbReference type="Pfam" id="PF08349">
    <property type="entry name" value="DUF1722"/>
    <property type="match status" value="1"/>
</dbReference>
<dbReference type="Proteomes" id="UP000215059">
    <property type="component" value="Unassembled WGS sequence"/>
</dbReference>
<dbReference type="AlphaFoldDB" id="A0A235F924"/>
<accession>A0A235F924</accession>
<protein>
    <recommendedName>
        <fullName evidence="1">DUF1722 domain-containing protein</fullName>
    </recommendedName>
</protein>
<evidence type="ECO:0000313" key="3">
    <source>
        <dbReference type="Proteomes" id="UP000215059"/>
    </source>
</evidence>
<dbReference type="EMBL" id="NOII01000003">
    <property type="protein sequence ID" value="OYD57447.1"/>
    <property type="molecule type" value="Genomic_DNA"/>
</dbReference>
<evidence type="ECO:0000259" key="1">
    <source>
        <dbReference type="Pfam" id="PF08349"/>
    </source>
</evidence>
<evidence type="ECO:0000313" key="2">
    <source>
        <dbReference type="EMBL" id="OYD57447.1"/>
    </source>
</evidence>
<gene>
    <name evidence="2" type="ORF">CGZ90_12275</name>
</gene>
<sequence length="140" mass="16273">MKKQAQQLWTIQKYNVMAKGYAHYKEVQGLLREASAEEDFAAVIEKIQYFEQLKYEKKAVINTLEHIWGYFKKQAEVEEKEAFFAALEEYRKNGDDFSSKPPAAPVSALHKLLEKYPSSYLEKSAFLKENLADDKLLCQP</sequence>
<feature type="domain" description="DUF1722" evidence="1">
    <location>
        <begin position="13"/>
        <end position="128"/>
    </location>
</feature>
<dbReference type="RefSeq" id="WP_094252797.1">
    <property type="nucleotide sequence ID" value="NZ_JBHLXL010000001.1"/>
</dbReference>
<proteinExistence type="predicted"/>
<comment type="caution">
    <text evidence="2">The sequence shown here is derived from an EMBL/GenBank/DDBJ whole genome shotgun (WGS) entry which is preliminary data.</text>
</comment>
<reference evidence="2 3" key="1">
    <citation type="submission" date="2017-07" db="EMBL/GenBank/DDBJ databases">
        <title>Fictibacillus sp. nov. GDSW-R2A3 Genome sequencing and assembly.</title>
        <authorList>
            <person name="Mayilraj S."/>
        </authorList>
    </citation>
    <scope>NUCLEOTIDE SEQUENCE [LARGE SCALE GENOMIC DNA]</scope>
    <source>
        <strain evidence="2 3">GDSW-R2A3</strain>
    </source>
</reference>